<dbReference type="InterPro" id="IPR032633">
    <property type="entry name" value="ThiJ-like"/>
</dbReference>
<dbReference type="SUPFAM" id="SSF52317">
    <property type="entry name" value="Class I glutamine amidotransferase-like"/>
    <property type="match status" value="1"/>
</dbReference>
<dbReference type="InterPro" id="IPR029062">
    <property type="entry name" value="Class_I_gatase-like"/>
</dbReference>
<evidence type="ECO:0000313" key="3">
    <source>
        <dbReference type="Proteomes" id="UP000547976"/>
    </source>
</evidence>
<evidence type="ECO:0008006" key="4">
    <source>
        <dbReference type="Google" id="ProtNLM"/>
    </source>
</evidence>
<dbReference type="PANTHER" id="PTHR43068">
    <property type="entry name" value="SLR1854 PROTEIN"/>
    <property type="match status" value="1"/>
</dbReference>
<organism evidence="2 3">
    <name type="scientific">Gibberella subglutinans</name>
    <name type="common">Fusarium subglutinans</name>
    <dbReference type="NCBI Taxonomy" id="42677"/>
    <lineage>
        <taxon>Eukaryota</taxon>
        <taxon>Fungi</taxon>
        <taxon>Dikarya</taxon>
        <taxon>Ascomycota</taxon>
        <taxon>Pezizomycotina</taxon>
        <taxon>Sordariomycetes</taxon>
        <taxon>Hypocreomycetidae</taxon>
        <taxon>Hypocreales</taxon>
        <taxon>Nectriaceae</taxon>
        <taxon>Fusarium</taxon>
        <taxon>Fusarium fujikuroi species complex</taxon>
    </lineage>
</organism>
<gene>
    <name evidence="2" type="ORF">FSUBG_11990</name>
</gene>
<dbReference type="OrthoDB" id="3692311at2759"/>
<accession>A0A8H5LA50</accession>
<name>A0A8H5LA50_GIBSU</name>
<reference evidence="2 3" key="1">
    <citation type="submission" date="2020-05" db="EMBL/GenBank/DDBJ databases">
        <title>Identification and distribution of gene clusters putatively required for synthesis of sphingolipid metabolism inhibitors in phylogenetically diverse species of the filamentous fungus Fusarium.</title>
        <authorList>
            <person name="Kim H.-S."/>
            <person name="Busman M."/>
            <person name="Brown D.W."/>
            <person name="Divon H."/>
            <person name="Uhlig S."/>
            <person name="Proctor R.H."/>
        </authorList>
    </citation>
    <scope>NUCLEOTIDE SEQUENCE [LARGE SCALE GENOMIC DNA]</scope>
    <source>
        <strain evidence="2 3">NRRL 66333</strain>
    </source>
</reference>
<keyword evidence="1" id="KW-0812">Transmembrane</keyword>
<dbReference type="GeneID" id="59311450"/>
<feature type="transmembrane region" description="Helical" evidence="1">
    <location>
        <begin position="378"/>
        <end position="398"/>
    </location>
</feature>
<evidence type="ECO:0000256" key="1">
    <source>
        <dbReference type="SAM" id="Phobius"/>
    </source>
</evidence>
<dbReference type="EMBL" id="JAAOAV010000243">
    <property type="protein sequence ID" value="KAF5586891.1"/>
    <property type="molecule type" value="Genomic_DNA"/>
</dbReference>
<evidence type="ECO:0000313" key="2">
    <source>
        <dbReference type="EMBL" id="KAF5586891.1"/>
    </source>
</evidence>
<comment type="caution">
    <text evidence="2">The sequence shown here is derived from an EMBL/GenBank/DDBJ whole genome shotgun (WGS) entry which is preliminary data.</text>
</comment>
<proteinExistence type="predicted"/>
<keyword evidence="1" id="KW-0472">Membrane</keyword>
<keyword evidence="1" id="KW-1133">Transmembrane helix</keyword>
<protein>
    <recommendedName>
        <fullName evidence="4">DJ-1/PfpI domain-containing protein</fullName>
    </recommendedName>
</protein>
<feature type="transmembrane region" description="Helical" evidence="1">
    <location>
        <begin position="809"/>
        <end position="832"/>
    </location>
</feature>
<dbReference type="Proteomes" id="UP000547976">
    <property type="component" value="Unassembled WGS sequence"/>
</dbReference>
<keyword evidence="3" id="KW-1185">Reference proteome</keyword>
<feature type="transmembrane region" description="Helical" evidence="1">
    <location>
        <begin position="279"/>
        <end position="302"/>
    </location>
</feature>
<dbReference type="AlphaFoldDB" id="A0A8H5LA50"/>
<dbReference type="PANTHER" id="PTHR43068:SF1">
    <property type="entry name" value="SLR1854 PROTEIN"/>
    <property type="match status" value="1"/>
</dbReference>
<dbReference type="RefSeq" id="XP_036532545.1">
    <property type="nucleotide sequence ID" value="XM_036676732.1"/>
</dbReference>
<dbReference type="Pfam" id="PF17124">
    <property type="entry name" value="ThiJ_like"/>
    <property type="match status" value="1"/>
</dbReference>
<sequence length="907" mass="99776">MLLSKEAGFKVQFATETGKTPECDKRMMEGITGKLLGAKAAVVKEYESMLESDEARHPLSWTAPGFSLDEYNLVLFPGGHDKAVRQIIDSEEVHKLMLDYFPKTKKPRNNAVGAICHGVMVLSFAKGSDGKSVLHDCTTTTLPGVFESSAYWATRALLGDYYKTYGAGSENTEDSVRHHSLVDDKQFLPSFFFTSVASDSTPKKLLAAMATPITTSSAQSVDIDLSAQRDAETRPEIAEKTALMEVYTATEGAARPGVGGSGTTHLPLRKSSPPRILRIGTPALLLVIPLTYIILLAIVASLHNKKKSSFGEDTLEALQLAATLWPISFAAVIGPFLKTLALFSAERGTTLGSLEFLLTGQTTVSTLKNLFTLRILRIWTISIAALWCLSPLGGQAVVRSLDSRTNTQNTNIPAAHYFSQVPLMATSEYASTGFEGDINAFAGGTRTASALSAFRRTVLAALSASEILLSHANNMSSPEFETVVKKLGGTPRAVRLGQQDQWQNVRIPFMEYLPDYDDGNPMAWTPVPSNQIVPYSSFMGVPIRGGSFSRVGNSSMVLQSRYQILKCGEEFDGRPWLQLQYSEEKPKVFWHRTNSTSYGSLADQESLLNYYANLGTRPSMWLDLVNDNLTWYHIYPTRNRLEPESYLQMVVGGDCPTGWGKSTPTLRVCNVSTSNVDATVNCTRSGEFGDLECRTTQIRRTKDPRFSSNLTDLSDASLAQGIFFEMPFTTASYTRGEPSSLEKFIYDPLNMYSDIDDPVWPYFAGCFTNISRAHFEGADGTTLSGRNDLWHNTTATWTEFTEKQYTMNAAWFCVSAISTLILLACTIANIVIRQIIVAPDFLESIDGLTRDSPYIKIAGDSPYTRSGVSAGDRLLVTKKIRVQIQDVQPDMDLGKIALTTEEGHIKT</sequence>
<feature type="transmembrane region" description="Helical" evidence="1">
    <location>
        <begin position="322"/>
        <end position="343"/>
    </location>
</feature>
<dbReference type="Gene3D" id="3.40.50.880">
    <property type="match status" value="1"/>
</dbReference>